<feature type="region of interest" description="Disordered" evidence="8">
    <location>
        <begin position="1"/>
        <end position="22"/>
    </location>
</feature>
<keyword evidence="2 7" id="KW-0813">Transport</keyword>
<dbReference type="CDD" id="cd06261">
    <property type="entry name" value="TM_PBP2"/>
    <property type="match status" value="1"/>
</dbReference>
<feature type="transmembrane region" description="Helical" evidence="7">
    <location>
        <begin position="259"/>
        <end position="281"/>
    </location>
</feature>
<organism evidence="10 11">
    <name type="scientific">Candidatus Enterococcus palustris</name>
    <dbReference type="NCBI Taxonomy" id="1834189"/>
    <lineage>
        <taxon>Bacteria</taxon>
        <taxon>Bacillati</taxon>
        <taxon>Bacillota</taxon>
        <taxon>Bacilli</taxon>
        <taxon>Lactobacillales</taxon>
        <taxon>Enterococcaceae</taxon>
        <taxon>Enterococcus</taxon>
    </lineage>
</organism>
<evidence type="ECO:0000313" key="11">
    <source>
        <dbReference type="Proteomes" id="UP000194948"/>
    </source>
</evidence>
<evidence type="ECO:0000256" key="1">
    <source>
        <dbReference type="ARBA" id="ARBA00004651"/>
    </source>
</evidence>
<feature type="domain" description="ABC transmembrane type-1" evidence="9">
    <location>
        <begin position="92"/>
        <end position="281"/>
    </location>
</feature>
<dbReference type="GO" id="GO:0005886">
    <property type="term" value="C:plasma membrane"/>
    <property type="evidence" value="ECO:0007669"/>
    <property type="project" value="UniProtKB-SubCell"/>
</dbReference>
<dbReference type="InterPro" id="IPR035906">
    <property type="entry name" value="MetI-like_sf"/>
</dbReference>
<dbReference type="AlphaFoldDB" id="A0AAQ3W778"/>
<sequence>MTELVEHSATLDRSPANKDKRSLKKKDKTSIFTKIAMTIILVIIAFPFIWLVISSFKYEKDIISFPPKILADKYTFENYIKVWSTIPLLDYIKNTVIFSGGVVLTSVFFDSLAGYAFARMNFKGKSVFFYFVLLTMMIPFQVFMIPLFIEINKLGLLDTYAGLIIPKMTSAFGIFMMRSFFVTLPKDLEEAARVDGLNEFKIFLKIMLPLSKPTMLSLAIFTLMNSWNDLLYPLILTSSSKMRTLPAGLALFTGQNISFYGPVMAGTVISMLPLLIIYMFAQKYFVQSTAMSGMKE</sequence>
<feature type="transmembrane region" description="Helical" evidence="7">
    <location>
        <begin position="161"/>
        <end position="181"/>
    </location>
</feature>
<gene>
    <name evidence="10" type="ORF">A5821_001081</name>
</gene>
<dbReference type="SUPFAM" id="SSF161098">
    <property type="entry name" value="MetI-like"/>
    <property type="match status" value="1"/>
</dbReference>
<dbReference type="Proteomes" id="UP000194948">
    <property type="component" value="Chromosome"/>
</dbReference>
<protein>
    <submittedName>
        <fullName evidence="10">Sugar ABC transporter permease</fullName>
    </submittedName>
</protein>
<feature type="transmembrane region" description="Helical" evidence="7">
    <location>
        <begin position="127"/>
        <end position="149"/>
    </location>
</feature>
<evidence type="ECO:0000256" key="8">
    <source>
        <dbReference type="SAM" id="MobiDB-lite"/>
    </source>
</evidence>
<dbReference type="Pfam" id="PF00528">
    <property type="entry name" value="BPD_transp_1"/>
    <property type="match status" value="1"/>
</dbReference>
<feature type="transmembrane region" description="Helical" evidence="7">
    <location>
        <begin position="202"/>
        <end position="224"/>
    </location>
</feature>
<name>A0AAQ3W778_9ENTE</name>
<keyword evidence="6 7" id="KW-0472">Membrane</keyword>
<evidence type="ECO:0000259" key="9">
    <source>
        <dbReference type="PROSITE" id="PS50928"/>
    </source>
</evidence>
<dbReference type="EMBL" id="CP147244">
    <property type="protein sequence ID" value="WYJ99986.1"/>
    <property type="molecule type" value="Genomic_DNA"/>
</dbReference>
<dbReference type="GO" id="GO:0055085">
    <property type="term" value="P:transmembrane transport"/>
    <property type="evidence" value="ECO:0007669"/>
    <property type="project" value="InterPro"/>
</dbReference>
<evidence type="ECO:0000256" key="7">
    <source>
        <dbReference type="RuleBase" id="RU363032"/>
    </source>
</evidence>
<proteinExistence type="inferred from homology"/>
<feature type="transmembrane region" description="Helical" evidence="7">
    <location>
        <begin position="31"/>
        <end position="53"/>
    </location>
</feature>
<feature type="compositionally biased region" description="Basic and acidic residues" evidence="8">
    <location>
        <begin position="1"/>
        <end position="20"/>
    </location>
</feature>
<comment type="subcellular location">
    <subcellularLocation>
        <location evidence="1 7">Cell membrane</location>
        <topology evidence="1 7">Multi-pass membrane protein</topology>
    </subcellularLocation>
</comment>
<feature type="transmembrane region" description="Helical" evidence="7">
    <location>
        <begin position="96"/>
        <end position="118"/>
    </location>
</feature>
<evidence type="ECO:0000256" key="5">
    <source>
        <dbReference type="ARBA" id="ARBA00022989"/>
    </source>
</evidence>
<reference evidence="10 11" key="2">
    <citation type="submission" date="2024-03" db="EMBL/GenBank/DDBJ databases">
        <title>The Genome Sequence of Enterococcus sp. DIV0205d.</title>
        <authorList>
            <consortium name="The Broad Institute Genomics Platform"/>
            <consortium name="The Broad Institute Microbial Omics Core"/>
            <consortium name="The Broad Institute Genomic Center for Infectious Diseases"/>
            <person name="Earl A."/>
            <person name="Manson A."/>
            <person name="Gilmore M."/>
            <person name="Schwartman J."/>
            <person name="Shea T."/>
            <person name="Abouelleil A."/>
            <person name="Cao P."/>
            <person name="Chapman S."/>
            <person name="Cusick C."/>
            <person name="Young S."/>
            <person name="Neafsey D."/>
            <person name="Nusbaum C."/>
            <person name="Birren B."/>
        </authorList>
    </citation>
    <scope>NUCLEOTIDE SEQUENCE [LARGE SCALE GENOMIC DNA]</scope>
    <source>
        <strain evidence="10 11">7F3_DIV0205</strain>
    </source>
</reference>
<dbReference type="PANTHER" id="PTHR43744:SF12">
    <property type="entry name" value="ABC TRANSPORTER PERMEASE PROTEIN MG189-RELATED"/>
    <property type="match status" value="1"/>
</dbReference>
<keyword evidence="3" id="KW-1003">Cell membrane</keyword>
<evidence type="ECO:0000256" key="6">
    <source>
        <dbReference type="ARBA" id="ARBA00023136"/>
    </source>
</evidence>
<dbReference type="PANTHER" id="PTHR43744">
    <property type="entry name" value="ABC TRANSPORTER PERMEASE PROTEIN MG189-RELATED-RELATED"/>
    <property type="match status" value="1"/>
</dbReference>
<evidence type="ECO:0000256" key="4">
    <source>
        <dbReference type="ARBA" id="ARBA00022692"/>
    </source>
</evidence>
<evidence type="ECO:0000256" key="3">
    <source>
        <dbReference type="ARBA" id="ARBA00022475"/>
    </source>
</evidence>
<reference evidence="11" key="1">
    <citation type="submission" date="2017-05" db="EMBL/GenBank/DDBJ databases">
        <title>The Genome Sequence of EEnterococcus faecalis 9F2_4866.</title>
        <authorList>
            <consortium name="The Broad Institute Genomics Platform"/>
            <consortium name="The Broad Institute Genomic Center for Infectious Diseases"/>
            <person name="Earl A."/>
            <person name="Manson A."/>
            <person name="Schwartman J."/>
            <person name="Gilmore M."/>
            <person name="Abouelleil A."/>
            <person name="Cao P."/>
            <person name="Chapman S."/>
            <person name="Cusick C."/>
            <person name="Shea T."/>
            <person name="Young S."/>
            <person name="Neafsey D."/>
            <person name="Nusbaum C."/>
            <person name="Birren B."/>
        </authorList>
    </citation>
    <scope>NUCLEOTIDE SEQUENCE [LARGE SCALE GENOMIC DNA]</scope>
    <source>
        <strain evidence="11">7F3_DIV0205</strain>
    </source>
</reference>
<dbReference type="InterPro" id="IPR000515">
    <property type="entry name" value="MetI-like"/>
</dbReference>
<evidence type="ECO:0000256" key="2">
    <source>
        <dbReference type="ARBA" id="ARBA00022448"/>
    </source>
</evidence>
<evidence type="ECO:0000313" key="10">
    <source>
        <dbReference type="EMBL" id="WYJ99986.1"/>
    </source>
</evidence>
<accession>A0AAQ3W778</accession>
<keyword evidence="4 7" id="KW-0812">Transmembrane</keyword>
<dbReference type="PROSITE" id="PS50928">
    <property type="entry name" value="ABC_TM1"/>
    <property type="match status" value="1"/>
</dbReference>
<keyword evidence="11" id="KW-1185">Reference proteome</keyword>
<dbReference type="Gene3D" id="1.10.3720.10">
    <property type="entry name" value="MetI-like"/>
    <property type="match status" value="1"/>
</dbReference>
<keyword evidence="5 7" id="KW-1133">Transmembrane helix</keyword>
<comment type="similarity">
    <text evidence="7">Belongs to the binding-protein-dependent transport system permease family.</text>
</comment>